<dbReference type="GO" id="GO:0016887">
    <property type="term" value="F:ATP hydrolysis activity"/>
    <property type="evidence" value="ECO:0007669"/>
    <property type="project" value="InterPro"/>
</dbReference>
<gene>
    <name evidence="3" type="ORF">DU002_17085</name>
</gene>
<dbReference type="NCBIfam" id="TIGR03015">
    <property type="entry name" value="pepcterm_ATPase"/>
    <property type="match status" value="1"/>
</dbReference>
<dbReference type="InterPro" id="IPR003593">
    <property type="entry name" value="AAA+_ATPase"/>
</dbReference>
<dbReference type="Gene3D" id="3.40.50.300">
    <property type="entry name" value="P-loop containing nucleotide triphosphate hydrolases"/>
    <property type="match status" value="1"/>
</dbReference>
<dbReference type="AlphaFoldDB" id="A0A368N3N4"/>
<dbReference type="EMBL" id="QPID01000012">
    <property type="protein sequence ID" value="RCU45142.1"/>
    <property type="molecule type" value="Genomic_DNA"/>
</dbReference>
<dbReference type="Proteomes" id="UP000252558">
    <property type="component" value="Unassembled WGS sequence"/>
</dbReference>
<evidence type="ECO:0000256" key="1">
    <source>
        <dbReference type="SAM" id="MobiDB-lite"/>
    </source>
</evidence>
<evidence type="ECO:0000259" key="2">
    <source>
        <dbReference type="SMART" id="SM00382"/>
    </source>
</evidence>
<dbReference type="SUPFAM" id="SSF52540">
    <property type="entry name" value="P-loop containing nucleoside triphosphate hydrolases"/>
    <property type="match status" value="1"/>
</dbReference>
<dbReference type="InterPro" id="IPR027417">
    <property type="entry name" value="P-loop_NTPase"/>
</dbReference>
<protein>
    <submittedName>
        <fullName evidence="3">General secretion pathway protein GspA</fullName>
    </submittedName>
</protein>
<keyword evidence="4" id="KW-1185">Reference proteome</keyword>
<organism evidence="3 4">
    <name type="scientific">Corallincola holothuriorum</name>
    <dbReference type="NCBI Taxonomy" id="2282215"/>
    <lineage>
        <taxon>Bacteria</taxon>
        <taxon>Pseudomonadati</taxon>
        <taxon>Pseudomonadota</taxon>
        <taxon>Gammaproteobacteria</taxon>
        <taxon>Alteromonadales</taxon>
        <taxon>Psychromonadaceae</taxon>
        <taxon>Corallincola</taxon>
    </lineage>
</organism>
<feature type="region of interest" description="Disordered" evidence="1">
    <location>
        <begin position="352"/>
        <end position="381"/>
    </location>
</feature>
<proteinExistence type="predicted"/>
<feature type="domain" description="AAA+ ATPase" evidence="2">
    <location>
        <begin position="42"/>
        <end position="207"/>
    </location>
</feature>
<dbReference type="OrthoDB" id="9780149at2"/>
<dbReference type="InterPro" id="IPR052026">
    <property type="entry name" value="ExeA_AAA_ATPase_DNA-bind"/>
</dbReference>
<dbReference type="RefSeq" id="WP_114339661.1">
    <property type="nucleotide sequence ID" value="NZ_QPID01000012.1"/>
</dbReference>
<dbReference type="PANTHER" id="PTHR35894:SF1">
    <property type="entry name" value="PHOSPHORIBULOKINASE _ URIDINE KINASE FAMILY"/>
    <property type="match status" value="1"/>
</dbReference>
<reference evidence="3 4" key="1">
    <citation type="submission" date="2018-07" db="EMBL/GenBank/DDBJ databases">
        <title>Corallincola holothuriorum sp. nov., a new facultative anaerobe isolated from sea cucumber Apostichopus japonicus.</title>
        <authorList>
            <person name="Xia H."/>
        </authorList>
    </citation>
    <scope>NUCLEOTIDE SEQUENCE [LARGE SCALE GENOMIC DNA]</scope>
    <source>
        <strain evidence="3 4">C4</strain>
    </source>
</reference>
<dbReference type="PANTHER" id="PTHR35894">
    <property type="entry name" value="GENERAL SECRETION PATHWAY PROTEIN A-RELATED"/>
    <property type="match status" value="1"/>
</dbReference>
<evidence type="ECO:0000313" key="3">
    <source>
        <dbReference type="EMBL" id="RCU45142.1"/>
    </source>
</evidence>
<dbReference type="Pfam" id="PF13401">
    <property type="entry name" value="AAA_22"/>
    <property type="match status" value="1"/>
</dbReference>
<dbReference type="SMART" id="SM00382">
    <property type="entry name" value="AAA"/>
    <property type="match status" value="1"/>
</dbReference>
<name>A0A368N3N4_9GAMM</name>
<comment type="caution">
    <text evidence="3">The sequence shown here is derived from an EMBL/GenBank/DDBJ whole genome shotgun (WGS) entry which is preliminary data.</text>
</comment>
<accession>A0A368N3N4</accession>
<dbReference type="InterPro" id="IPR017466">
    <property type="entry name" value="XrtA-assoc_ATPase-like"/>
</dbReference>
<dbReference type="InterPro" id="IPR049945">
    <property type="entry name" value="AAA_22"/>
</dbReference>
<sequence length="381" mass="42084">MYEHFYGFSEKPFQLTPDPRFFFASDSHQRAMSYLRYGLSQGEGFIVVTGPIGTGKSTLVRNLLSELSDNRVVAAQLVSTNLAPGDLLQLVADAFGIQGDFPTKAGLLKAIEQFLSGIYRRGQRALLVVDEAQNLPAETVEELRMLSNFQRNNKPLFQSFLLGQEELKQTIESPGMEQFRQRVIASCHLEALSESELVDYIEHRLSRVGWQGCPKISEQAMLAIHEATAGIPRRVNLFCDRLLLFGYLEELADFDLETVQAVAKDLYQEPAAKKELSEPVADQPMAAASSANNPVAGIAASPYVTARDVDKVANIATVAHYLDQQLVEKVALLRQLDEQIAAKREQLELLNASAEVPSSPPEEENVTVLKPAGEMSEVSTD</sequence>
<evidence type="ECO:0000313" key="4">
    <source>
        <dbReference type="Proteomes" id="UP000252558"/>
    </source>
</evidence>